<dbReference type="SUPFAM" id="SSF53649">
    <property type="entry name" value="Alkaline phosphatase-like"/>
    <property type="match status" value="1"/>
</dbReference>
<proteinExistence type="predicted"/>
<reference evidence="1 2" key="1">
    <citation type="submission" date="2019-02" db="EMBL/GenBank/DDBJ databases">
        <title>Deep-cultivation of Planctomycetes and their phenomic and genomic characterization uncovers novel biology.</title>
        <authorList>
            <person name="Wiegand S."/>
            <person name="Jogler M."/>
            <person name="Boedeker C."/>
            <person name="Pinto D."/>
            <person name="Vollmers J."/>
            <person name="Rivas-Marin E."/>
            <person name="Kohn T."/>
            <person name="Peeters S.H."/>
            <person name="Heuer A."/>
            <person name="Rast P."/>
            <person name="Oberbeckmann S."/>
            <person name="Bunk B."/>
            <person name="Jeske O."/>
            <person name="Meyerdierks A."/>
            <person name="Storesund J.E."/>
            <person name="Kallscheuer N."/>
            <person name="Luecker S."/>
            <person name="Lage O.M."/>
            <person name="Pohl T."/>
            <person name="Merkel B.J."/>
            <person name="Hornburger P."/>
            <person name="Mueller R.-W."/>
            <person name="Bruemmer F."/>
            <person name="Labrenz M."/>
            <person name="Spormann A.M."/>
            <person name="Op den Camp H."/>
            <person name="Overmann J."/>
            <person name="Amann R."/>
            <person name="Jetten M.S.M."/>
            <person name="Mascher T."/>
            <person name="Medema M.H."/>
            <person name="Devos D.P."/>
            <person name="Kaster A.-K."/>
            <person name="Ovreas L."/>
            <person name="Rohde M."/>
            <person name="Galperin M.Y."/>
            <person name="Jogler C."/>
        </authorList>
    </citation>
    <scope>NUCLEOTIDE SEQUENCE [LARGE SCALE GENOMIC DNA]</scope>
    <source>
        <strain evidence="1 2">Pla85_3_4</strain>
    </source>
</reference>
<gene>
    <name evidence="1" type="ORF">Pla8534_44160</name>
</gene>
<dbReference type="Pfam" id="PF07394">
    <property type="entry name" value="DUF1501"/>
    <property type="match status" value="1"/>
</dbReference>
<evidence type="ECO:0000313" key="1">
    <source>
        <dbReference type="EMBL" id="QDU96595.1"/>
    </source>
</evidence>
<accession>A0A518DXT1</accession>
<name>A0A518DXT1_9BACT</name>
<sequence>MNPNQQSSAFNLQPGTCNLQHHLSRRQLLKGTVVTAGGMAVANWGALFHSQTIAAEARRTGKRCIMLYMEGGVSQIDTFDMKPDRPTAGEFRPVQTKIPGIQVCEFLPNIARHADKLAIIRSMRTKTPDHGPGGYYMHTGYHPSERFPHPEAGAMIAKYCENPESDLPSFVKIGSSSGIYGAGYLGPQYDPFVLGDDGRLPGFANPSVAPEIQSRRGELLSFMEQRFAEQRPGDPFASHRTAELRTIRLMRARQTFDVSAEWEKAKDRYGDTQFGRGCFTALKLVEAGVSFVEVGHAGHDTHMNNFPISKALYSTMDPAWGSLLDDLTQRGLLQDTLVVWTSEFGRTPAINVRAGRDHFGRAWTVVLAGGGIKGGQHYGSTDPDGFEVAENPVSEADYIATIYKAMGVDHRAKHYLGTRPIWATAEGSKPIEELLG</sequence>
<dbReference type="RefSeq" id="WP_145055214.1">
    <property type="nucleotide sequence ID" value="NZ_CP036433.1"/>
</dbReference>
<dbReference type="OrthoDB" id="235207at2"/>
<keyword evidence="2" id="KW-1185">Reference proteome</keyword>
<evidence type="ECO:0008006" key="3">
    <source>
        <dbReference type="Google" id="ProtNLM"/>
    </source>
</evidence>
<dbReference type="PROSITE" id="PS51318">
    <property type="entry name" value="TAT"/>
    <property type="match status" value="1"/>
</dbReference>
<dbReference type="PANTHER" id="PTHR43737:SF1">
    <property type="entry name" value="DUF1501 DOMAIN-CONTAINING PROTEIN"/>
    <property type="match status" value="1"/>
</dbReference>
<dbReference type="EMBL" id="CP036433">
    <property type="protein sequence ID" value="QDU96595.1"/>
    <property type="molecule type" value="Genomic_DNA"/>
</dbReference>
<organism evidence="1 2">
    <name type="scientific">Lignipirellula cremea</name>
    <dbReference type="NCBI Taxonomy" id="2528010"/>
    <lineage>
        <taxon>Bacteria</taxon>
        <taxon>Pseudomonadati</taxon>
        <taxon>Planctomycetota</taxon>
        <taxon>Planctomycetia</taxon>
        <taxon>Pirellulales</taxon>
        <taxon>Pirellulaceae</taxon>
        <taxon>Lignipirellula</taxon>
    </lineage>
</organism>
<protein>
    <recommendedName>
        <fullName evidence="3">Sulfatase</fullName>
    </recommendedName>
</protein>
<dbReference type="Gene3D" id="3.40.720.10">
    <property type="entry name" value="Alkaline Phosphatase, subunit A"/>
    <property type="match status" value="1"/>
</dbReference>
<dbReference type="PANTHER" id="PTHR43737">
    <property type="entry name" value="BLL7424 PROTEIN"/>
    <property type="match status" value="1"/>
</dbReference>
<evidence type="ECO:0000313" key="2">
    <source>
        <dbReference type="Proteomes" id="UP000317648"/>
    </source>
</evidence>
<dbReference type="InterPro" id="IPR010869">
    <property type="entry name" value="DUF1501"/>
</dbReference>
<dbReference type="InterPro" id="IPR017850">
    <property type="entry name" value="Alkaline_phosphatase_core_sf"/>
</dbReference>
<dbReference type="InterPro" id="IPR006311">
    <property type="entry name" value="TAT_signal"/>
</dbReference>
<dbReference type="Proteomes" id="UP000317648">
    <property type="component" value="Chromosome"/>
</dbReference>
<dbReference type="KEGG" id="lcre:Pla8534_44160"/>
<dbReference type="AlphaFoldDB" id="A0A518DXT1"/>